<evidence type="ECO:0000256" key="1">
    <source>
        <dbReference type="ARBA" id="ARBA00022450"/>
    </source>
</evidence>
<dbReference type="Proteomes" id="UP000272025">
    <property type="component" value="Unassembled WGS sequence"/>
</dbReference>
<dbReference type="Gene3D" id="1.10.1200.10">
    <property type="entry name" value="ACP-like"/>
    <property type="match status" value="1"/>
</dbReference>
<keyword evidence="2" id="KW-0597">Phosphoprotein</keyword>
<dbReference type="RefSeq" id="XP_028467402.1">
    <property type="nucleotide sequence ID" value="XM_028611518.1"/>
</dbReference>
<feature type="domain" description="Carrier" evidence="3">
    <location>
        <begin position="628"/>
        <end position="705"/>
    </location>
</feature>
<gene>
    <name evidence="4" type="ORF">SODALDRAFT_331711</name>
</gene>
<dbReference type="Pfam" id="PF00975">
    <property type="entry name" value="Thioesterase"/>
    <property type="match status" value="1"/>
</dbReference>
<dbReference type="GO" id="GO:0006633">
    <property type="term" value="P:fatty acid biosynthetic process"/>
    <property type="evidence" value="ECO:0007669"/>
    <property type="project" value="TreeGrafter"/>
</dbReference>
<dbReference type="AlphaFoldDB" id="A0A3N2PYU3"/>
<protein>
    <submittedName>
        <fullName evidence="4">Acetyl-CoA synthetase-like protein</fullName>
    </submittedName>
</protein>
<evidence type="ECO:0000256" key="2">
    <source>
        <dbReference type="ARBA" id="ARBA00022553"/>
    </source>
</evidence>
<keyword evidence="1" id="KW-0596">Phosphopantetheine</keyword>
<dbReference type="Gene3D" id="3.40.50.12780">
    <property type="entry name" value="N-terminal domain of ligase-like"/>
    <property type="match status" value="1"/>
</dbReference>
<dbReference type="PROSITE" id="PS00455">
    <property type="entry name" value="AMP_BINDING"/>
    <property type="match status" value="1"/>
</dbReference>
<dbReference type="InterPro" id="IPR000873">
    <property type="entry name" value="AMP-dep_synth/lig_dom"/>
</dbReference>
<dbReference type="EMBL" id="ML119053">
    <property type="protein sequence ID" value="ROT39596.1"/>
    <property type="molecule type" value="Genomic_DNA"/>
</dbReference>
<dbReference type="SUPFAM" id="SSF56801">
    <property type="entry name" value="Acetyl-CoA synthetase-like"/>
    <property type="match status" value="1"/>
</dbReference>
<accession>A0A3N2PYU3</accession>
<dbReference type="SUPFAM" id="SSF53474">
    <property type="entry name" value="alpha/beta-Hydrolases"/>
    <property type="match status" value="1"/>
</dbReference>
<dbReference type="SMART" id="SM00824">
    <property type="entry name" value="PKS_TE"/>
    <property type="match status" value="1"/>
</dbReference>
<dbReference type="InterPro" id="IPR020802">
    <property type="entry name" value="TesA-like"/>
</dbReference>
<keyword evidence="5" id="KW-1185">Reference proteome</keyword>
<dbReference type="InterPro" id="IPR009081">
    <property type="entry name" value="PP-bd_ACP"/>
</dbReference>
<evidence type="ECO:0000313" key="5">
    <source>
        <dbReference type="Proteomes" id="UP000272025"/>
    </source>
</evidence>
<dbReference type="InterPro" id="IPR042099">
    <property type="entry name" value="ANL_N_sf"/>
</dbReference>
<dbReference type="STRING" id="1314773.A0A3N2PYU3"/>
<dbReference type="SUPFAM" id="SSF47336">
    <property type="entry name" value="ACP-like"/>
    <property type="match status" value="1"/>
</dbReference>
<dbReference type="InterPro" id="IPR029058">
    <property type="entry name" value="AB_hydrolase_fold"/>
</dbReference>
<dbReference type="InterPro" id="IPR020845">
    <property type="entry name" value="AMP-binding_CS"/>
</dbReference>
<dbReference type="OrthoDB" id="10253869at2759"/>
<dbReference type="PANTHER" id="PTHR24096">
    <property type="entry name" value="LONG-CHAIN-FATTY-ACID--COA LIGASE"/>
    <property type="match status" value="1"/>
</dbReference>
<dbReference type="GO" id="GO:0031177">
    <property type="term" value="F:phosphopantetheine binding"/>
    <property type="evidence" value="ECO:0007669"/>
    <property type="project" value="InterPro"/>
</dbReference>
<dbReference type="GeneID" id="39579996"/>
<dbReference type="InterPro" id="IPR045851">
    <property type="entry name" value="AMP-bd_C_sf"/>
</dbReference>
<reference evidence="4 5" key="1">
    <citation type="journal article" date="2018" name="Mol. Ecol.">
        <title>The obligate alkalophilic soda-lake fungus Sodiomyces alkalinus has shifted to a protein diet.</title>
        <authorList>
            <person name="Grum-Grzhimaylo A.A."/>
            <person name="Falkoski D.L."/>
            <person name="van den Heuvel J."/>
            <person name="Valero-Jimenez C.A."/>
            <person name="Min B."/>
            <person name="Choi I.G."/>
            <person name="Lipzen A."/>
            <person name="Daum C.G."/>
            <person name="Aanen D.K."/>
            <person name="Tsang A."/>
            <person name="Henrissat B."/>
            <person name="Bilanenko E.N."/>
            <person name="de Vries R.P."/>
            <person name="van Kan J.A.L."/>
            <person name="Grigoriev I.V."/>
            <person name="Debets A.J.M."/>
        </authorList>
    </citation>
    <scope>NUCLEOTIDE SEQUENCE [LARGE SCALE GENOMIC DNA]</scope>
    <source>
        <strain evidence="4 5">F11</strain>
    </source>
</reference>
<dbReference type="Gene3D" id="3.30.300.30">
    <property type="match status" value="1"/>
</dbReference>
<sequence>MGISEALQYPLSTIKVRPVPEDIHVQASASPHYSRNENCAYTCVQDLLKAAAQLRPQRRILVYPPGNTSSPIAVEYANLYSQARALVPLLQSLDGFQRRCPVLIHLDNHWDTLLWFWAVLLSNSLPVLSSPFSQDESLRRKHIQGLSGLLETPLCITRNKLLDLFGQDHGLRLHTVEHMSLTPFLRRDSTPSVILDVVSHANTDPRTRSRTDEHDAGLAILMLTSGSTGNAKAVRLTHDQIFAAIQGKASARPLDPTKPFLNWIGLDHVASLVEIHLQAMALGLDQVHVHAADVVSSPSVFLDLLTRHRVSRSFAPNFFLAKLVSTVRSSPGDGTCTWDLRSLGILASGGEANDVEVCVAASELFAKYGAGRDVITPGFGMTETCAGAIYNLDCPAYDVKNGRSFASLGKCVNGIEMRVMLPSGERSGLFRHAAPDEPGDLEVRGKIVFDGYYRNTEATSEAFTPDGWFRTGDRATIDSDGNLHLLGRVKDVMNVNGVKMSSADVQTAIEDALAGIGKVHVALVVSFPSRDSKAYTEQVTVAYIPHQWPPEPEDVARIHHAVAEACIVCTGSRPAVFGVRDQSSLPVSALGKISRAKMRVLYEKGAFQDEVDFHNAALEQQRWKNLTMPTNELEATLLMDLADVLGVNTSHIGVETPMYDMGFTSMDLVRLKHRLDKRFATSIPVVTLMKNPTVRALATALSSQHEVSPAISQKSSSPDSPPYDPVVTFRPDGSKTPLWLIHPGVGEVLVFIGLAQHLADDDRPIYALRARGFEPGHAPFSTIDQVVDAYRAAILQRQPQGPYAIAGYSYGTMLAFEVAKRLEKENGATIQFLGSFNLPPHIKPRMRQLNWNMCLLHLAYFLGLVSEAYADSIEDGFRALPREEAMPAVLGIADKQRLLGLGLDRDALAGWATLAFGLQSMAVDYEPSGLVESMDVFHATPLKVAARSREDWIHNHLSKWRDFCRTDVRFHAVGGAHYTMIGPDHVGCFAATLKEALRSRGL</sequence>
<dbReference type="GO" id="GO:0031957">
    <property type="term" value="F:very long-chain fatty acid-CoA ligase activity"/>
    <property type="evidence" value="ECO:0007669"/>
    <property type="project" value="TreeGrafter"/>
</dbReference>
<dbReference type="SMART" id="SM00823">
    <property type="entry name" value="PKS_PP"/>
    <property type="match status" value="1"/>
</dbReference>
<evidence type="ECO:0000313" key="4">
    <source>
        <dbReference type="EMBL" id="ROT39596.1"/>
    </source>
</evidence>
<dbReference type="Gene3D" id="3.40.50.1820">
    <property type="entry name" value="alpha/beta hydrolase"/>
    <property type="match status" value="1"/>
</dbReference>
<dbReference type="Pfam" id="PF00501">
    <property type="entry name" value="AMP-binding"/>
    <property type="match status" value="1"/>
</dbReference>
<dbReference type="InterPro" id="IPR036736">
    <property type="entry name" value="ACP-like_sf"/>
</dbReference>
<dbReference type="PROSITE" id="PS50075">
    <property type="entry name" value="CARRIER"/>
    <property type="match status" value="1"/>
</dbReference>
<dbReference type="PANTHER" id="PTHR24096:SF267">
    <property type="entry name" value="MALONATE--COA LIGASE ACSF3, MITOCHONDRIAL"/>
    <property type="match status" value="1"/>
</dbReference>
<name>A0A3N2PYU3_SODAK</name>
<dbReference type="Pfam" id="PF00550">
    <property type="entry name" value="PP-binding"/>
    <property type="match status" value="1"/>
</dbReference>
<organism evidence="4 5">
    <name type="scientific">Sodiomyces alkalinus (strain CBS 110278 / VKM F-3762 / F11)</name>
    <name type="common">Alkaliphilic filamentous fungus</name>
    <dbReference type="NCBI Taxonomy" id="1314773"/>
    <lineage>
        <taxon>Eukaryota</taxon>
        <taxon>Fungi</taxon>
        <taxon>Dikarya</taxon>
        <taxon>Ascomycota</taxon>
        <taxon>Pezizomycotina</taxon>
        <taxon>Sordariomycetes</taxon>
        <taxon>Hypocreomycetidae</taxon>
        <taxon>Glomerellales</taxon>
        <taxon>Plectosphaerellaceae</taxon>
        <taxon>Sodiomyces</taxon>
    </lineage>
</organism>
<evidence type="ECO:0000259" key="3">
    <source>
        <dbReference type="PROSITE" id="PS50075"/>
    </source>
</evidence>
<proteinExistence type="predicted"/>
<dbReference type="InterPro" id="IPR001031">
    <property type="entry name" value="Thioesterase"/>
</dbReference>
<dbReference type="InterPro" id="IPR020806">
    <property type="entry name" value="PKS_PP-bd"/>
</dbReference>